<name>A0ABY4FX72_9MICO</name>
<dbReference type="InterPro" id="IPR011990">
    <property type="entry name" value="TPR-like_helical_dom_sf"/>
</dbReference>
<dbReference type="InterPro" id="IPR053137">
    <property type="entry name" value="NLR-like"/>
</dbReference>
<protein>
    <submittedName>
        <fullName evidence="2">Tetratricopeptide repeat protein</fullName>
    </submittedName>
</protein>
<keyword evidence="1" id="KW-0812">Transmembrane</keyword>
<evidence type="ECO:0000313" key="2">
    <source>
        <dbReference type="EMBL" id="UOQ60759.1"/>
    </source>
</evidence>
<evidence type="ECO:0000256" key="1">
    <source>
        <dbReference type="SAM" id="Phobius"/>
    </source>
</evidence>
<dbReference type="Gene3D" id="1.25.40.10">
    <property type="entry name" value="Tetratricopeptide repeat domain"/>
    <property type="match status" value="4"/>
</dbReference>
<dbReference type="PANTHER" id="PTHR46082:SF11">
    <property type="entry name" value="AAA+ ATPASE DOMAIN-CONTAINING PROTEIN-RELATED"/>
    <property type="match status" value="1"/>
</dbReference>
<keyword evidence="1" id="KW-1133">Transmembrane helix</keyword>
<dbReference type="Pfam" id="PF13374">
    <property type="entry name" value="TPR_10"/>
    <property type="match status" value="2"/>
</dbReference>
<proteinExistence type="predicted"/>
<gene>
    <name evidence="2" type="ORF">MUN76_01885</name>
</gene>
<feature type="transmembrane region" description="Helical" evidence="1">
    <location>
        <begin position="1032"/>
        <end position="1050"/>
    </location>
</feature>
<reference evidence="2 3" key="1">
    <citation type="submission" date="2022-04" db="EMBL/GenBank/DDBJ databases">
        <title>Leucobacter sp. isolated from rhizosphere of onion.</title>
        <authorList>
            <person name="Won M."/>
            <person name="Lee C.-M."/>
            <person name="Woen H.-Y."/>
            <person name="Kwon S.-W."/>
        </authorList>
    </citation>
    <scope>NUCLEOTIDE SEQUENCE [LARGE SCALE GENOMIC DNA]</scope>
    <source>
        <strain evidence="2 3">H25R-14</strain>
    </source>
</reference>
<accession>A0ABY4FX72</accession>
<sequence length="1055" mass="114541">MAPDPGDPLDPDSDLRGAWAAVESGDPARIAEAVADLPALIPVVVAEDGEGSSAHRSALRALAYGLDELGDRASSREMYGMLAELLSDLRDGAASDSGLLEEELYARALAALIGASGPEERAALSVLDGLVATSEVELGPVHRRTLWLLARRAQWMVRVHGAAGLEGFELLVARAASIAEGGPEHLAALADQATELSRLDLDADSALLWERITAGRRHIYGLDHGETLTAWWWLVRTLTWSGDIARADRELAQLIPALGRLLGEDDAETIAALRFRVQLLRQRRDDPGDTGAVDDPLELAEQILVYETARYGPDSPEVFRTRDVMVEIERGTWAAMRDPDRDPRPVLVEARSLVIDATAELGAFSDAAIHARRTEQRLLRTLSELPDGSVPQAIRRGPELAREWREQLGQHCSDLHGATPADPEHLERFLEELRLAWQAEAEWFDEGSEPRLSTLRDCVTDLAAFGRPGRGVEIHARDTLARELFAAEHAEAALAEYERVLVLERARADQPGAPADLPTRVARSVQAVGAALRRVGRPSDAEAALARGIEDARAEGVDEAVLWDLRNARALALQDLDRFDEAAVEMRALVEATGTVGHTIDLAAVYLNGDRPHEAEAVLRPALARLEAAGQGRSLQAMRIMGNLALAACKLDRDADAAAAYDQLQEIQATVLGPAHRDTLITQNNRALEEQHLGRFGEAARRFEQVHRARAEALGERDPQTLSSLANWAQALQSTGDLDAARRTSERAVELSREVLGAAHPSTLSRIRVLDRTLELLGAPAEERGELASAVRAGFSEAARTDSDGDRSGLNALAYADHLAEQGRHLDALVEYTRARDAFADDAGLRWLRAERGIAASHHALHADQEASEGYARIVPQLERLLPEDLWALADALNLLSLSYSRIGRADLLEAPQRRAIEVADAIGTDPERAVLFRVWLGRRLATNAMHEAALAAVTDAVAQGEERLGAGHRVTVDARDDVAEALIALGRDREALQIYRSNIPVMERVFGPTSPQVSRALEKQRAAAKRSGPRSGAWVAGAIGAVVLAVILWNELGL</sequence>
<keyword evidence="1" id="KW-0472">Membrane</keyword>
<evidence type="ECO:0000313" key="3">
    <source>
        <dbReference type="Proteomes" id="UP000831775"/>
    </source>
</evidence>
<dbReference type="Proteomes" id="UP000831775">
    <property type="component" value="Chromosome"/>
</dbReference>
<dbReference type="EMBL" id="CP095043">
    <property type="protein sequence ID" value="UOQ60759.1"/>
    <property type="molecule type" value="Genomic_DNA"/>
</dbReference>
<keyword evidence="3" id="KW-1185">Reference proteome</keyword>
<dbReference type="PANTHER" id="PTHR46082">
    <property type="entry name" value="ATP/GTP-BINDING PROTEIN-RELATED"/>
    <property type="match status" value="1"/>
</dbReference>
<dbReference type="SUPFAM" id="SSF48452">
    <property type="entry name" value="TPR-like"/>
    <property type="match status" value="3"/>
</dbReference>
<organism evidence="2 3">
    <name type="scientific">Leucobacter rhizosphaerae</name>
    <dbReference type="NCBI Taxonomy" id="2932245"/>
    <lineage>
        <taxon>Bacteria</taxon>
        <taxon>Bacillati</taxon>
        <taxon>Actinomycetota</taxon>
        <taxon>Actinomycetes</taxon>
        <taxon>Micrococcales</taxon>
        <taxon>Microbacteriaceae</taxon>
        <taxon>Leucobacter</taxon>
    </lineage>
</organism>
<dbReference type="Pfam" id="PF13424">
    <property type="entry name" value="TPR_12"/>
    <property type="match status" value="1"/>
</dbReference>
<dbReference type="RefSeq" id="WP_244686651.1">
    <property type="nucleotide sequence ID" value="NZ_CP095043.1"/>
</dbReference>